<dbReference type="STRING" id="6573.A0A210QCJ2"/>
<name>A0A210QCJ2_MIZYE</name>
<comment type="similarity">
    <text evidence="1">Belongs to the dynein light chain Tctex-type family.</text>
</comment>
<reference evidence="3 4" key="1">
    <citation type="journal article" date="2017" name="Nat. Ecol. Evol.">
        <title>Scallop genome provides insights into evolution of bilaterian karyotype and development.</title>
        <authorList>
            <person name="Wang S."/>
            <person name="Zhang J."/>
            <person name="Jiao W."/>
            <person name="Li J."/>
            <person name="Xun X."/>
            <person name="Sun Y."/>
            <person name="Guo X."/>
            <person name="Huan P."/>
            <person name="Dong B."/>
            <person name="Zhang L."/>
            <person name="Hu X."/>
            <person name="Sun X."/>
            <person name="Wang J."/>
            <person name="Zhao C."/>
            <person name="Wang Y."/>
            <person name="Wang D."/>
            <person name="Huang X."/>
            <person name="Wang R."/>
            <person name="Lv J."/>
            <person name="Li Y."/>
            <person name="Zhang Z."/>
            <person name="Liu B."/>
            <person name="Lu W."/>
            <person name="Hui Y."/>
            <person name="Liang J."/>
            <person name="Zhou Z."/>
            <person name="Hou R."/>
            <person name="Li X."/>
            <person name="Liu Y."/>
            <person name="Li H."/>
            <person name="Ning X."/>
            <person name="Lin Y."/>
            <person name="Zhao L."/>
            <person name="Xing Q."/>
            <person name="Dou J."/>
            <person name="Li Y."/>
            <person name="Mao J."/>
            <person name="Guo H."/>
            <person name="Dou H."/>
            <person name="Li T."/>
            <person name="Mu C."/>
            <person name="Jiang W."/>
            <person name="Fu Q."/>
            <person name="Fu X."/>
            <person name="Miao Y."/>
            <person name="Liu J."/>
            <person name="Yu Q."/>
            <person name="Li R."/>
            <person name="Liao H."/>
            <person name="Li X."/>
            <person name="Kong Y."/>
            <person name="Jiang Z."/>
            <person name="Chourrout D."/>
            <person name="Li R."/>
            <person name="Bao Z."/>
        </authorList>
    </citation>
    <scope>NUCLEOTIDE SEQUENCE [LARGE SCALE GENOMIC DNA]</scope>
    <source>
        <strain evidence="3 4">PY_sf001</strain>
    </source>
</reference>
<organism evidence="3 4">
    <name type="scientific">Mizuhopecten yessoensis</name>
    <name type="common">Japanese scallop</name>
    <name type="synonym">Patinopecten yessoensis</name>
    <dbReference type="NCBI Taxonomy" id="6573"/>
    <lineage>
        <taxon>Eukaryota</taxon>
        <taxon>Metazoa</taxon>
        <taxon>Spiralia</taxon>
        <taxon>Lophotrochozoa</taxon>
        <taxon>Mollusca</taxon>
        <taxon>Bivalvia</taxon>
        <taxon>Autobranchia</taxon>
        <taxon>Pteriomorphia</taxon>
        <taxon>Pectinida</taxon>
        <taxon>Pectinoidea</taxon>
        <taxon>Pectinidae</taxon>
        <taxon>Mizuhopecten</taxon>
    </lineage>
</organism>
<dbReference type="InterPro" id="IPR038586">
    <property type="entry name" value="Tctex-1-like_sf"/>
</dbReference>
<dbReference type="GO" id="GO:0005868">
    <property type="term" value="C:cytoplasmic dynein complex"/>
    <property type="evidence" value="ECO:0007669"/>
    <property type="project" value="TreeGrafter"/>
</dbReference>
<protein>
    <submittedName>
        <fullName evidence="3">Tctex1 domain-containing protein 1</fullName>
    </submittedName>
</protein>
<evidence type="ECO:0000256" key="1">
    <source>
        <dbReference type="ARBA" id="ARBA00005361"/>
    </source>
</evidence>
<evidence type="ECO:0000313" key="3">
    <source>
        <dbReference type="EMBL" id="OWF46431.1"/>
    </source>
</evidence>
<sequence length="233" mass="25467">MEGQLSADNLKAHDAHLKGSVGIQPERGADSSTKSSLTHKMGLPSNKLSLKDRLTLGGHSLTEDKKSDAGSGSRLSTSMNKTRFSRLRTKLKIQGLLGGTLSKAGSESGHKPIKSLENTYKVEPEDGKQFSISKAEQIMTNVFDAYLKGRQYDAKRFRLLSKSLADMIKERMKLSGIARYKIVATVLIVEDCGQSVRLGSRSLWDTEHDNHATVVFKGDGFEAVGSIFATFFA</sequence>
<dbReference type="OrthoDB" id="10248487at2759"/>
<accession>A0A210QCJ2</accession>
<proteinExistence type="inferred from homology"/>
<dbReference type="CDD" id="cd21451">
    <property type="entry name" value="DLC-like_TCTEX1D"/>
    <property type="match status" value="1"/>
</dbReference>
<dbReference type="PANTHER" id="PTHR21255:SF65">
    <property type="entry name" value="TCTEX1 DOMAIN-CONTAINING PROTEIN 2"/>
    <property type="match status" value="1"/>
</dbReference>
<evidence type="ECO:0000256" key="2">
    <source>
        <dbReference type="SAM" id="MobiDB-lite"/>
    </source>
</evidence>
<dbReference type="Proteomes" id="UP000242188">
    <property type="component" value="Unassembled WGS sequence"/>
</dbReference>
<gene>
    <name evidence="3" type="ORF">KP79_PYT09696</name>
</gene>
<dbReference type="Gene3D" id="3.30.1140.40">
    <property type="entry name" value="Tctex-1"/>
    <property type="match status" value="1"/>
</dbReference>
<comment type="caution">
    <text evidence="3">The sequence shown here is derived from an EMBL/GenBank/DDBJ whole genome shotgun (WGS) entry which is preliminary data.</text>
</comment>
<dbReference type="InterPro" id="IPR005334">
    <property type="entry name" value="Tctex-1-like"/>
</dbReference>
<feature type="region of interest" description="Disordered" evidence="2">
    <location>
        <begin position="16"/>
        <end position="79"/>
    </location>
</feature>
<dbReference type="GO" id="GO:0005737">
    <property type="term" value="C:cytoplasm"/>
    <property type="evidence" value="ECO:0007669"/>
    <property type="project" value="TreeGrafter"/>
</dbReference>
<dbReference type="AlphaFoldDB" id="A0A210QCJ2"/>
<dbReference type="EMBL" id="NEDP02004184">
    <property type="protein sequence ID" value="OWF46431.1"/>
    <property type="molecule type" value="Genomic_DNA"/>
</dbReference>
<keyword evidence="4" id="KW-1185">Reference proteome</keyword>
<dbReference type="PANTHER" id="PTHR21255">
    <property type="entry name" value="T-COMPLEX-ASSOCIATED-TESTIS-EXPRESSED 1/ DYNEIN LIGHT CHAIN"/>
    <property type="match status" value="1"/>
</dbReference>
<dbReference type="Pfam" id="PF03645">
    <property type="entry name" value="Tctex-1"/>
    <property type="match status" value="1"/>
</dbReference>
<evidence type="ECO:0000313" key="4">
    <source>
        <dbReference type="Proteomes" id="UP000242188"/>
    </source>
</evidence>
<dbReference type="GO" id="GO:0045505">
    <property type="term" value="F:dynein intermediate chain binding"/>
    <property type="evidence" value="ECO:0007669"/>
    <property type="project" value="TreeGrafter"/>
</dbReference>
<dbReference type="GO" id="GO:0007018">
    <property type="term" value="P:microtubule-based movement"/>
    <property type="evidence" value="ECO:0007669"/>
    <property type="project" value="TreeGrafter"/>
</dbReference>